<dbReference type="InterPro" id="IPR013088">
    <property type="entry name" value="Znf_NHR/GATA"/>
</dbReference>
<dbReference type="PRINTS" id="PR00619">
    <property type="entry name" value="GATAZNFINGER"/>
</dbReference>
<reference evidence="16 17" key="1">
    <citation type="submission" date="2018-02" db="EMBL/GenBank/DDBJ databases">
        <title>The genomes of Aspergillus section Nigri reveals drivers in fungal speciation.</title>
        <authorList>
            <consortium name="DOE Joint Genome Institute"/>
            <person name="Vesth T.C."/>
            <person name="Nybo J."/>
            <person name="Theobald S."/>
            <person name="Brandl J."/>
            <person name="Frisvad J.C."/>
            <person name="Nielsen K.F."/>
            <person name="Lyhne E.K."/>
            <person name="Kogle M.E."/>
            <person name="Kuo A."/>
            <person name="Riley R."/>
            <person name="Clum A."/>
            <person name="Nolan M."/>
            <person name="Lipzen A."/>
            <person name="Salamov A."/>
            <person name="Henrissat B."/>
            <person name="Wiebenga A."/>
            <person name="De vries R.P."/>
            <person name="Grigoriev I.V."/>
            <person name="Mortensen U.H."/>
            <person name="Andersen M.R."/>
            <person name="Baker S.E."/>
        </authorList>
    </citation>
    <scope>NUCLEOTIDE SEQUENCE [LARGE SCALE GENOMIC DNA]</scope>
    <source>
        <strain evidence="16 17">CBS 707.79</strain>
    </source>
</reference>
<dbReference type="VEuPathDB" id="FungiDB:BO71DRAFT_152770"/>
<name>A0A319DAB1_9EURO</name>
<feature type="coiled-coil region" evidence="13">
    <location>
        <begin position="342"/>
        <end position="369"/>
    </location>
</feature>
<keyword evidence="4" id="KW-0862">Zinc</keyword>
<dbReference type="Proteomes" id="UP000247810">
    <property type="component" value="Unassembled WGS sequence"/>
</dbReference>
<evidence type="ECO:0000256" key="1">
    <source>
        <dbReference type="ARBA" id="ARBA00004123"/>
    </source>
</evidence>
<gene>
    <name evidence="16" type="ORF">BO71DRAFT_152770</name>
</gene>
<dbReference type="EMBL" id="KZ826138">
    <property type="protein sequence ID" value="PYH88003.1"/>
    <property type="molecule type" value="Genomic_DNA"/>
</dbReference>
<evidence type="ECO:0000256" key="12">
    <source>
        <dbReference type="PROSITE-ProRule" id="PRU00094"/>
    </source>
</evidence>
<dbReference type="CDD" id="cd00202">
    <property type="entry name" value="ZnF_GATA"/>
    <property type="match status" value="1"/>
</dbReference>
<dbReference type="GO" id="GO:0008270">
    <property type="term" value="F:zinc ion binding"/>
    <property type="evidence" value="ECO:0007669"/>
    <property type="project" value="UniProtKB-KW"/>
</dbReference>
<dbReference type="GO" id="GO:0005634">
    <property type="term" value="C:nucleus"/>
    <property type="evidence" value="ECO:0007669"/>
    <property type="project" value="UniProtKB-SubCell"/>
</dbReference>
<accession>A0A319DAB1</accession>
<comment type="function">
    <text evidence="10">Major nitrogen regulatory protein. Positively acting regulatory gene of nitrogen metabolite repression.</text>
</comment>
<feature type="compositionally biased region" description="Pro residues" evidence="14">
    <location>
        <begin position="227"/>
        <end position="239"/>
    </location>
</feature>
<dbReference type="GO" id="GO:0000978">
    <property type="term" value="F:RNA polymerase II cis-regulatory region sequence-specific DNA binding"/>
    <property type="evidence" value="ECO:0007669"/>
    <property type="project" value="TreeGrafter"/>
</dbReference>
<feature type="region of interest" description="Disordered" evidence="14">
    <location>
        <begin position="369"/>
        <end position="413"/>
    </location>
</feature>
<protein>
    <recommendedName>
        <fullName evidence="11">Nitrogen regulatory protein areA</fullName>
    </recommendedName>
</protein>
<keyword evidence="6" id="KW-0534">Nitrate assimilation</keyword>
<keyword evidence="8" id="KW-0804">Transcription</keyword>
<feature type="compositionally biased region" description="Polar residues" evidence="14">
    <location>
        <begin position="372"/>
        <end position="382"/>
    </location>
</feature>
<evidence type="ECO:0000256" key="3">
    <source>
        <dbReference type="ARBA" id="ARBA00022771"/>
    </source>
</evidence>
<dbReference type="SUPFAM" id="SSF57716">
    <property type="entry name" value="Glucocorticoid receptor-like (DNA-binding domain)"/>
    <property type="match status" value="1"/>
</dbReference>
<evidence type="ECO:0000256" key="14">
    <source>
        <dbReference type="SAM" id="MobiDB-lite"/>
    </source>
</evidence>
<keyword evidence="13" id="KW-0175">Coiled coil</keyword>
<dbReference type="PROSITE" id="PS00344">
    <property type="entry name" value="GATA_ZN_FINGER_1"/>
    <property type="match status" value="1"/>
</dbReference>
<evidence type="ECO:0000256" key="8">
    <source>
        <dbReference type="ARBA" id="ARBA00023163"/>
    </source>
</evidence>
<dbReference type="PROSITE" id="PS50114">
    <property type="entry name" value="GATA_ZN_FINGER_2"/>
    <property type="match status" value="1"/>
</dbReference>
<evidence type="ECO:0000259" key="15">
    <source>
        <dbReference type="PROSITE" id="PS50114"/>
    </source>
</evidence>
<dbReference type="InterPro" id="IPR056998">
    <property type="entry name" value="Asd-4/GZF3_helical"/>
</dbReference>
<evidence type="ECO:0000256" key="6">
    <source>
        <dbReference type="ARBA" id="ARBA00023063"/>
    </source>
</evidence>
<dbReference type="GO" id="GO:0045944">
    <property type="term" value="P:positive regulation of transcription by RNA polymerase II"/>
    <property type="evidence" value="ECO:0007669"/>
    <property type="project" value="TreeGrafter"/>
</dbReference>
<dbReference type="GO" id="GO:0000122">
    <property type="term" value="P:negative regulation of transcription by RNA polymerase II"/>
    <property type="evidence" value="ECO:0007669"/>
    <property type="project" value="TreeGrafter"/>
</dbReference>
<dbReference type="GO" id="GO:0000981">
    <property type="term" value="F:DNA-binding transcription factor activity, RNA polymerase II-specific"/>
    <property type="evidence" value="ECO:0007669"/>
    <property type="project" value="TreeGrafter"/>
</dbReference>
<comment type="subcellular location">
    <subcellularLocation>
        <location evidence="1">Nucleus</location>
    </subcellularLocation>
</comment>
<evidence type="ECO:0000256" key="2">
    <source>
        <dbReference type="ARBA" id="ARBA00022723"/>
    </source>
</evidence>
<dbReference type="FunFam" id="3.30.50.10:FF:000007">
    <property type="entry name" value="Nitrogen regulatory AreA, N-terminal"/>
    <property type="match status" value="1"/>
</dbReference>
<evidence type="ECO:0000313" key="17">
    <source>
        <dbReference type="Proteomes" id="UP000247810"/>
    </source>
</evidence>
<evidence type="ECO:0000256" key="11">
    <source>
        <dbReference type="ARBA" id="ARBA00071997"/>
    </source>
</evidence>
<evidence type="ECO:0000313" key="16">
    <source>
        <dbReference type="EMBL" id="PYH88003.1"/>
    </source>
</evidence>
<dbReference type="Gene3D" id="3.30.50.10">
    <property type="entry name" value="Erythroid Transcription Factor GATA-1, subunit A"/>
    <property type="match status" value="1"/>
</dbReference>
<keyword evidence="9" id="KW-0539">Nucleus</keyword>
<dbReference type="Pfam" id="PF25026">
    <property type="entry name" value="Asd-4"/>
    <property type="match status" value="1"/>
</dbReference>
<evidence type="ECO:0000256" key="7">
    <source>
        <dbReference type="ARBA" id="ARBA00023159"/>
    </source>
</evidence>
<dbReference type="AlphaFoldDB" id="A0A319DAB1"/>
<evidence type="ECO:0000256" key="5">
    <source>
        <dbReference type="ARBA" id="ARBA00023015"/>
    </source>
</evidence>
<evidence type="ECO:0000256" key="10">
    <source>
        <dbReference type="ARBA" id="ARBA00059333"/>
    </source>
</evidence>
<dbReference type="STRING" id="1448320.A0A319DAB1"/>
<dbReference type="PANTHER" id="PTHR10071">
    <property type="entry name" value="TRANSCRIPTION FACTOR GATA FAMILY MEMBER"/>
    <property type="match status" value="1"/>
</dbReference>
<keyword evidence="2" id="KW-0479">Metal-binding</keyword>
<evidence type="ECO:0000256" key="13">
    <source>
        <dbReference type="SAM" id="Coils"/>
    </source>
</evidence>
<dbReference type="Pfam" id="PF00320">
    <property type="entry name" value="GATA"/>
    <property type="match status" value="1"/>
</dbReference>
<dbReference type="PANTHER" id="PTHR10071:SF281">
    <property type="entry name" value="BOX A-BINDING FACTOR-RELATED"/>
    <property type="match status" value="1"/>
</dbReference>
<dbReference type="InterPro" id="IPR000679">
    <property type="entry name" value="Znf_GATA"/>
</dbReference>
<proteinExistence type="predicted"/>
<keyword evidence="17" id="KW-1185">Reference proteome</keyword>
<keyword evidence="7" id="KW-0010">Activator</keyword>
<keyword evidence="5" id="KW-0805">Transcription regulation</keyword>
<dbReference type="InterPro" id="IPR039355">
    <property type="entry name" value="Transcription_factor_GATA"/>
</dbReference>
<feature type="region of interest" description="Disordered" evidence="14">
    <location>
        <begin position="155"/>
        <end position="284"/>
    </location>
</feature>
<dbReference type="SMART" id="SM00401">
    <property type="entry name" value="ZnF_GATA"/>
    <property type="match status" value="1"/>
</dbReference>
<evidence type="ECO:0000256" key="4">
    <source>
        <dbReference type="ARBA" id="ARBA00022833"/>
    </source>
</evidence>
<organism evidence="16 17">
    <name type="scientific">Aspergillus ellipticus CBS 707.79</name>
    <dbReference type="NCBI Taxonomy" id="1448320"/>
    <lineage>
        <taxon>Eukaryota</taxon>
        <taxon>Fungi</taxon>
        <taxon>Dikarya</taxon>
        <taxon>Ascomycota</taxon>
        <taxon>Pezizomycotina</taxon>
        <taxon>Eurotiomycetes</taxon>
        <taxon>Eurotiomycetidae</taxon>
        <taxon>Eurotiales</taxon>
        <taxon>Aspergillaceae</taxon>
        <taxon>Aspergillus</taxon>
        <taxon>Aspergillus subgen. Circumdati</taxon>
    </lineage>
</organism>
<dbReference type="GO" id="GO:0042128">
    <property type="term" value="P:nitrate assimilation"/>
    <property type="evidence" value="ECO:0007669"/>
    <property type="project" value="UniProtKB-KW"/>
</dbReference>
<evidence type="ECO:0000256" key="9">
    <source>
        <dbReference type="ARBA" id="ARBA00023242"/>
    </source>
</evidence>
<sequence>MVLIERPGASLGLPGLLLAAGGDPEFAQFLFLCQSAVISSRWGLGAAPPAAYRASPSNLSRSYQPSAPPPPSLSARFPILLFASLLPRQPSLPPPHTMATTLADQKRPQLQPVCQNCGTSTTPLWRRDELGSVLCNACGLFLKLHGRPRPISLKTDVIKSRNRVKTAGQGPKRKSGGAIDTNGMSASRSEAGTPPLGSHGYRRASRKMSPGHSDRSNSPVSRTETPGLPPMQQPHPPPQHNSNIAPQHMFDSVTIGDHGLNPPNTLPSVQPRQPSPTSTSAAADRHLESPQTYEGLLAANTSLKTRVSELEFINELFRGRVTELEQSGATARRSEMIVRDSEVRLRRSLEEAQRREDDLKRRVSDLERQLVEQPNHNPSVSHDSPGEPLAKRMRLSDVVEQPSVSPTKSPRSV</sequence>
<dbReference type="OrthoDB" id="515401at2759"/>
<feature type="compositionally biased region" description="Polar residues" evidence="14">
    <location>
        <begin position="262"/>
        <end position="281"/>
    </location>
</feature>
<feature type="domain" description="GATA-type" evidence="15">
    <location>
        <begin position="114"/>
        <end position="161"/>
    </location>
</feature>
<feature type="compositionally biased region" description="Polar residues" evidence="14">
    <location>
        <begin position="402"/>
        <end position="413"/>
    </location>
</feature>
<keyword evidence="3 12" id="KW-0863">Zinc-finger</keyword>